<keyword evidence="2" id="KW-0472">Membrane</keyword>
<evidence type="ECO:0000256" key="1">
    <source>
        <dbReference type="SAM" id="MobiDB-lite"/>
    </source>
</evidence>
<keyword evidence="2" id="KW-0812">Transmembrane</keyword>
<feature type="transmembrane region" description="Helical" evidence="2">
    <location>
        <begin position="160"/>
        <end position="177"/>
    </location>
</feature>
<gene>
    <name evidence="3" type="ORF">PO878_10090</name>
</gene>
<evidence type="ECO:0000313" key="3">
    <source>
        <dbReference type="EMBL" id="WCO69075.1"/>
    </source>
</evidence>
<name>A0AAE9Y959_9ACTN</name>
<proteinExistence type="predicted"/>
<feature type="region of interest" description="Disordered" evidence="1">
    <location>
        <begin position="452"/>
        <end position="474"/>
    </location>
</feature>
<dbReference type="KEGG" id="ima:PO878_10090"/>
<feature type="transmembrane region" description="Helical" evidence="2">
    <location>
        <begin position="316"/>
        <end position="335"/>
    </location>
</feature>
<accession>A0AAE9Y959</accession>
<feature type="transmembrane region" description="Helical" evidence="2">
    <location>
        <begin position="197"/>
        <end position="222"/>
    </location>
</feature>
<organism evidence="3 4">
    <name type="scientific">Iamia majanohamensis</name>
    <dbReference type="NCBI Taxonomy" id="467976"/>
    <lineage>
        <taxon>Bacteria</taxon>
        <taxon>Bacillati</taxon>
        <taxon>Actinomycetota</taxon>
        <taxon>Acidimicrobiia</taxon>
        <taxon>Acidimicrobiales</taxon>
        <taxon>Iamiaceae</taxon>
        <taxon>Iamia</taxon>
    </lineage>
</organism>
<dbReference type="AlphaFoldDB" id="A0AAE9Y959"/>
<feature type="transmembrane region" description="Helical" evidence="2">
    <location>
        <begin position="135"/>
        <end position="154"/>
    </location>
</feature>
<feature type="transmembrane region" description="Helical" evidence="2">
    <location>
        <begin position="347"/>
        <end position="367"/>
    </location>
</feature>
<dbReference type="RefSeq" id="WP_272738589.1">
    <property type="nucleotide sequence ID" value="NZ_CP116942.1"/>
</dbReference>
<feature type="transmembrane region" description="Helical" evidence="2">
    <location>
        <begin position="424"/>
        <end position="445"/>
    </location>
</feature>
<sequence>MLRRLIASDAAPAWALALLLLAVVGPLVPINSAQPAVRAAQTGALVEQGSVRLDAFRDAVLIDRVELDGHLYSDKAPLQPLLAAPVYAAGQLVGMESAAVPRDRMNLTQWWLRLATSVLPAAGLVLLMHRTARRVAPAGATLATAACAFGTLLLPFASELYAHVLCTFFGFAAWVVLSEGRAGGRLGLRRAAMAGALAGAAVATEYPMALVVLVLAGTFVVAREWRPLVAFAAGGIPFAALLGIYQQLAFGDPFATSYSLKPVHAAASPAVTGVPRPTQLLEVLMGSRGLVLFSPVVAVGLVGLVRLARRAGPHRAHGAVGLLVFTAFWMLQGGWPNPWGGETPGPRYMITALPFLAVGIAQVITLLSVRLRAVVVGWSVLFMLGPLLAFHMVPDGGAVGLSHLDNVRRFGVTPTAWNAVLGPWGWGVWLLGIAAAGLVLARVVASRPAVAEDAPTSATAAAPAPRPTAALSRP</sequence>
<evidence type="ECO:0000256" key="2">
    <source>
        <dbReference type="SAM" id="Phobius"/>
    </source>
</evidence>
<dbReference type="Proteomes" id="UP001216390">
    <property type="component" value="Chromosome"/>
</dbReference>
<feature type="transmembrane region" description="Helical" evidence="2">
    <location>
        <begin position="110"/>
        <end position="128"/>
    </location>
</feature>
<reference evidence="3" key="1">
    <citation type="submission" date="2023-01" db="EMBL/GenBank/DDBJ databases">
        <title>The diversity of Class Acidimicrobiia in South China Sea sediment environments and the proposal of Iamia marina sp. nov., a novel species of the genus Iamia.</title>
        <authorList>
            <person name="He Y."/>
            <person name="Tian X."/>
        </authorList>
    </citation>
    <scope>NUCLEOTIDE SEQUENCE</scope>
    <source>
        <strain evidence="3">DSM 19957</strain>
    </source>
</reference>
<feature type="transmembrane region" description="Helical" evidence="2">
    <location>
        <begin position="374"/>
        <end position="393"/>
    </location>
</feature>
<keyword evidence="2" id="KW-1133">Transmembrane helix</keyword>
<evidence type="ECO:0000313" key="4">
    <source>
        <dbReference type="Proteomes" id="UP001216390"/>
    </source>
</evidence>
<keyword evidence="4" id="KW-1185">Reference proteome</keyword>
<protein>
    <submittedName>
        <fullName evidence="3">Uncharacterized protein</fullName>
    </submittedName>
</protein>
<dbReference type="EMBL" id="CP116942">
    <property type="protein sequence ID" value="WCO69075.1"/>
    <property type="molecule type" value="Genomic_DNA"/>
</dbReference>
<feature type="transmembrane region" description="Helical" evidence="2">
    <location>
        <begin position="285"/>
        <end position="304"/>
    </location>
</feature>